<dbReference type="InterPro" id="IPR003382">
    <property type="entry name" value="Flavoprotein"/>
</dbReference>
<organism evidence="2">
    <name type="scientific">marine metagenome</name>
    <dbReference type="NCBI Taxonomy" id="408172"/>
    <lineage>
        <taxon>unclassified sequences</taxon>
        <taxon>metagenomes</taxon>
        <taxon>ecological metagenomes</taxon>
    </lineage>
</organism>
<sequence>VEERDIGIPMLSGKRILLIISGGIAAYKSLDLIRRLKERGANVRCVLTASGAQFVTPLSVAALSEEAVFQDLFSLKDESEMGHIRLSREADLLVVAPASANLIAKMAAGLADDLASAIFLATDKPVLLAPAMNSRMWEHPATQRNFRTLIDDGLTAVGPD</sequence>
<proteinExistence type="predicted"/>
<feature type="non-terminal residue" evidence="2">
    <location>
        <position position="1"/>
    </location>
</feature>
<dbReference type="PANTHER" id="PTHR14359:SF6">
    <property type="entry name" value="PHOSPHOPANTOTHENOYLCYSTEINE DECARBOXYLASE"/>
    <property type="match status" value="1"/>
</dbReference>
<feature type="domain" description="Flavoprotein" evidence="1">
    <location>
        <begin position="14"/>
        <end position="149"/>
    </location>
</feature>
<gene>
    <name evidence="2" type="ORF">METZ01_LOCUS256795</name>
</gene>
<dbReference type="Pfam" id="PF02441">
    <property type="entry name" value="Flavoprotein"/>
    <property type="match status" value="1"/>
</dbReference>
<dbReference type="AlphaFoldDB" id="A0A382IZA8"/>
<dbReference type="GO" id="GO:0015937">
    <property type="term" value="P:coenzyme A biosynthetic process"/>
    <property type="evidence" value="ECO:0007669"/>
    <property type="project" value="TreeGrafter"/>
</dbReference>
<dbReference type="GO" id="GO:0071513">
    <property type="term" value="C:phosphopantothenoylcysteine decarboxylase complex"/>
    <property type="evidence" value="ECO:0007669"/>
    <property type="project" value="TreeGrafter"/>
</dbReference>
<reference evidence="2" key="1">
    <citation type="submission" date="2018-05" db="EMBL/GenBank/DDBJ databases">
        <authorList>
            <person name="Lanie J.A."/>
            <person name="Ng W.-L."/>
            <person name="Kazmierczak K.M."/>
            <person name="Andrzejewski T.M."/>
            <person name="Davidsen T.M."/>
            <person name="Wayne K.J."/>
            <person name="Tettelin H."/>
            <person name="Glass J.I."/>
            <person name="Rusch D."/>
            <person name="Podicherti R."/>
            <person name="Tsui H.-C.T."/>
            <person name="Winkler M.E."/>
        </authorList>
    </citation>
    <scope>NUCLEOTIDE SEQUENCE</scope>
</reference>
<dbReference type="GO" id="GO:0010181">
    <property type="term" value="F:FMN binding"/>
    <property type="evidence" value="ECO:0007669"/>
    <property type="project" value="TreeGrafter"/>
</dbReference>
<dbReference type="PANTHER" id="PTHR14359">
    <property type="entry name" value="HOMO-OLIGOMERIC FLAVIN CONTAINING CYS DECARBOXYLASE FAMILY"/>
    <property type="match status" value="1"/>
</dbReference>
<dbReference type="GO" id="GO:0004633">
    <property type="term" value="F:phosphopantothenoylcysteine decarboxylase activity"/>
    <property type="evidence" value="ECO:0007669"/>
    <property type="project" value="TreeGrafter"/>
</dbReference>
<dbReference type="Gene3D" id="3.40.50.1950">
    <property type="entry name" value="Flavin prenyltransferase-like"/>
    <property type="match status" value="1"/>
</dbReference>
<feature type="non-terminal residue" evidence="2">
    <location>
        <position position="160"/>
    </location>
</feature>
<dbReference type="SUPFAM" id="SSF52507">
    <property type="entry name" value="Homo-oligomeric flavin-containing Cys decarboxylases, HFCD"/>
    <property type="match status" value="1"/>
</dbReference>
<dbReference type="InterPro" id="IPR036551">
    <property type="entry name" value="Flavin_trans-like"/>
</dbReference>
<name>A0A382IZA8_9ZZZZ</name>
<evidence type="ECO:0000259" key="1">
    <source>
        <dbReference type="Pfam" id="PF02441"/>
    </source>
</evidence>
<protein>
    <recommendedName>
        <fullName evidence="1">Flavoprotein domain-containing protein</fullName>
    </recommendedName>
</protein>
<evidence type="ECO:0000313" key="2">
    <source>
        <dbReference type="EMBL" id="SVC03941.1"/>
    </source>
</evidence>
<dbReference type="EMBL" id="UINC01070081">
    <property type="protein sequence ID" value="SVC03941.1"/>
    <property type="molecule type" value="Genomic_DNA"/>
</dbReference>
<accession>A0A382IZA8</accession>